<feature type="compositionally biased region" description="Polar residues" evidence="5">
    <location>
        <begin position="1"/>
        <end position="21"/>
    </location>
</feature>
<reference evidence="7" key="1">
    <citation type="submission" date="2016-04" db="EMBL/GenBank/DDBJ databases">
        <authorList>
            <person name="Evans L.H."/>
            <person name="Alamgir A."/>
            <person name="Owens N."/>
            <person name="Weber N.D."/>
            <person name="Virtaneva K."/>
            <person name="Barbian K."/>
            <person name="Babar A."/>
            <person name="Rosenke K."/>
        </authorList>
    </citation>
    <scope>NUCLEOTIDE SEQUENCE</scope>
    <source>
        <strain evidence="7">86-1</strain>
    </source>
</reference>
<evidence type="ECO:0000256" key="1">
    <source>
        <dbReference type="ARBA" id="ARBA00004370"/>
    </source>
</evidence>
<accession>A0A212K0J6</accession>
<dbReference type="Pfam" id="PF04505">
    <property type="entry name" value="CD225"/>
    <property type="match status" value="1"/>
</dbReference>
<protein>
    <recommendedName>
        <fullName evidence="8">Interferon-induced transmembrane protein</fullName>
    </recommendedName>
</protein>
<dbReference type="PANTHER" id="PTHR14948">
    <property type="entry name" value="NG5"/>
    <property type="match status" value="1"/>
</dbReference>
<comment type="subcellular location">
    <subcellularLocation>
        <location evidence="1">Membrane</location>
    </subcellularLocation>
</comment>
<feature type="region of interest" description="Disordered" evidence="5">
    <location>
        <begin position="1"/>
        <end position="24"/>
    </location>
</feature>
<evidence type="ECO:0000256" key="3">
    <source>
        <dbReference type="ARBA" id="ARBA00022989"/>
    </source>
</evidence>
<dbReference type="EMBL" id="FLUM01000003">
    <property type="protein sequence ID" value="SBW05035.1"/>
    <property type="molecule type" value="Genomic_DNA"/>
</dbReference>
<keyword evidence="4 6" id="KW-0472">Membrane</keyword>
<proteinExistence type="predicted"/>
<dbReference type="AlphaFoldDB" id="A0A212K0J6"/>
<sequence>MTEFSNQGYQEPAQQANSWDNPTKPPRPNNNLILAIIATVVSLITCCGWVSCIGFVLGIIAIVFSTQVDSKYFAGDYAGAESAAKNAKLLSFIALGTVAISAILIIISIVSAGGIASMIEQYQDIMDQYGA</sequence>
<dbReference type="RefSeq" id="WP_296943225.1">
    <property type="nucleotide sequence ID" value="NZ_LT599032.1"/>
</dbReference>
<name>A0A212K0J6_9BACT</name>
<gene>
    <name evidence="7" type="ORF">KL86DYS1_31000</name>
</gene>
<evidence type="ECO:0000256" key="2">
    <source>
        <dbReference type="ARBA" id="ARBA00022692"/>
    </source>
</evidence>
<feature type="transmembrane region" description="Helical" evidence="6">
    <location>
        <begin position="89"/>
        <end position="116"/>
    </location>
</feature>
<keyword evidence="2 6" id="KW-0812">Transmembrane</keyword>
<evidence type="ECO:0000256" key="5">
    <source>
        <dbReference type="SAM" id="MobiDB-lite"/>
    </source>
</evidence>
<dbReference type="PANTHER" id="PTHR14948:SF44">
    <property type="entry name" value="PROLINE-RICH TRANSMEMBRANE PROTEIN 1-LIKE"/>
    <property type="match status" value="1"/>
</dbReference>
<dbReference type="InterPro" id="IPR007593">
    <property type="entry name" value="CD225/Dispanin_fam"/>
</dbReference>
<feature type="transmembrane region" description="Helical" evidence="6">
    <location>
        <begin position="32"/>
        <end position="64"/>
    </location>
</feature>
<dbReference type="GO" id="GO:0016020">
    <property type="term" value="C:membrane"/>
    <property type="evidence" value="ECO:0007669"/>
    <property type="project" value="UniProtKB-SubCell"/>
</dbReference>
<dbReference type="InterPro" id="IPR051423">
    <property type="entry name" value="CD225/Dispanin"/>
</dbReference>
<organism evidence="7">
    <name type="scientific">uncultured Dysgonomonas sp</name>
    <dbReference type="NCBI Taxonomy" id="206096"/>
    <lineage>
        <taxon>Bacteria</taxon>
        <taxon>Pseudomonadati</taxon>
        <taxon>Bacteroidota</taxon>
        <taxon>Bacteroidia</taxon>
        <taxon>Bacteroidales</taxon>
        <taxon>Dysgonomonadaceae</taxon>
        <taxon>Dysgonomonas</taxon>
        <taxon>environmental samples</taxon>
    </lineage>
</organism>
<evidence type="ECO:0008006" key="8">
    <source>
        <dbReference type="Google" id="ProtNLM"/>
    </source>
</evidence>
<evidence type="ECO:0000256" key="6">
    <source>
        <dbReference type="SAM" id="Phobius"/>
    </source>
</evidence>
<keyword evidence="3 6" id="KW-1133">Transmembrane helix</keyword>
<evidence type="ECO:0000256" key="4">
    <source>
        <dbReference type="ARBA" id="ARBA00023136"/>
    </source>
</evidence>
<evidence type="ECO:0000313" key="7">
    <source>
        <dbReference type="EMBL" id="SBW05035.1"/>
    </source>
</evidence>